<sequence>MTYEFSRSHCVSWSSGNVEDTNVVEDYCVKNWSQQKYRYVIFLYFGCGVAGIEIGGCSFRNKFMLQDTNKHLLSSRTFKSVQKKCLIAFIEIIHYYFPKRMR</sequence>
<gene>
    <name evidence="2" type="ORF">Ae201684_018919</name>
</gene>
<keyword evidence="3" id="KW-1185">Reference proteome</keyword>
<name>A0A6G0W436_9STRA</name>
<evidence type="ECO:0000256" key="1">
    <source>
        <dbReference type="SAM" id="Phobius"/>
    </source>
</evidence>
<dbReference type="EMBL" id="VJMJ01000365">
    <property type="protein sequence ID" value="KAF0721776.1"/>
    <property type="molecule type" value="Genomic_DNA"/>
</dbReference>
<dbReference type="AlphaFoldDB" id="A0A6G0W436"/>
<proteinExistence type="predicted"/>
<comment type="caution">
    <text evidence="2">The sequence shown here is derived from an EMBL/GenBank/DDBJ whole genome shotgun (WGS) entry which is preliminary data.</text>
</comment>
<organism evidence="2 3">
    <name type="scientific">Aphanomyces euteiches</name>
    <dbReference type="NCBI Taxonomy" id="100861"/>
    <lineage>
        <taxon>Eukaryota</taxon>
        <taxon>Sar</taxon>
        <taxon>Stramenopiles</taxon>
        <taxon>Oomycota</taxon>
        <taxon>Saprolegniomycetes</taxon>
        <taxon>Saprolegniales</taxon>
        <taxon>Verrucalvaceae</taxon>
        <taxon>Aphanomyces</taxon>
    </lineage>
</organism>
<keyword evidence="1" id="KW-0472">Membrane</keyword>
<keyword evidence="1" id="KW-1133">Transmembrane helix</keyword>
<protein>
    <submittedName>
        <fullName evidence="2">Uncharacterized protein</fullName>
    </submittedName>
</protein>
<keyword evidence="1" id="KW-0812">Transmembrane</keyword>
<evidence type="ECO:0000313" key="3">
    <source>
        <dbReference type="Proteomes" id="UP000481153"/>
    </source>
</evidence>
<reference evidence="2 3" key="1">
    <citation type="submission" date="2019-07" db="EMBL/GenBank/DDBJ databases">
        <title>Genomics analysis of Aphanomyces spp. identifies a new class of oomycete effector associated with host adaptation.</title>
        <authorList>
            <person name="Gaulin E."/>
        </authorList>
    </citation>
    <scope>NUCLEOTIDE SEQUENCE [LARGE SCALE GENOMIC DNA]</scope>
    <source>
        <strain evidence="2 3">ATCC 201684</strain>
    </source>
</reference>
<dbReference type="Proteomes" id="UP000481153">
    <property type="component" value="Unassembled WGS sequence"/>
</dbReference>
<accession>A0A6G0W436</accession>
<evidence type="ECO:0000313" key="2">
    <source>
        <dbReference type="EMBL" id="KAF0721776.1"/>
    </source>
</evidence>
<feature type="transmembrane region" description="Helical" evidence="1">
    <location>
        <begin position="39"/>
        <end position="61"/>
    </location>
</feature>